<dbReference type="SUPFAM" id="SSF52309">
    <property type="entry name" value="N-(deoxy)ribosyltransferase-like"/>
    <property type="match status" value="1"/>
</dbReference>
<keyword evidence="2" id="KW-1185">Reference proteome</keyword>
<gene>
    <name evidence="1" type="ORF">SAMN06265370_14112</name>
</gene>
<organism evidence="1 2">
    <name type="scientific">Puniceibacterium sediminis</name>
    <dbReference type="NCBI Taxonomy" id="1608407"/>
    <lineage>
        <taxon>Bacteria</taxon>
        <taxon>Pseudomonadati</taxon>
        <taxon>Pseudomonadota</taxon>
        <taxon>Alphaproteobacteria</taxon>
        <taxon>Rhodobacterales</taxon>
        <taxon>Paracoccaceae</taxon>
        <taxon>Puniceibacterium</taxon>
    </lineage>
</organism>
<evidence type="ECO:0000313" key="2">
    <source>
        <dbReference type="Proteomes" id="UP000198417"/>
    </source>
</evidence>
<dbReference type="Proteomes" id="UP000198417">
    <property type="component" value="Unassembled WGS sequence"/>
</dbReference>
<dbReference type="Gene3D" id="3.40.50.450">
    <property type="match status" value="1"/>
</dbReference>
<protein>
    <submittedName>
        <fullName evidence="1">Nucleoside 2-deoxyribosyltransferase</fullName>
    </submittedName>
</protein>
<proteinExistence type="predicted"/>
<sequence>MRSIYLAGPDVFYPDGAQRLAAKADMVRAAGYLPIHAGVMAYPECDNRFATGCAISAVNELCLRGADILMANLTPLRGVGADTGTVFELAFMAALNRPIFGYTEDSRPHLQRIRDHYQADAMSDADGVLRSPDGLMVEHHDMTDNLMIDGAVSHRLGRILRPQFPDESPVDVFSRCLEIVIQKDDMVQRRLGKSYDTIPLPPANCP</sequence>
<name>A0A238ZUT6_9RHOB</name>
<dbReference type="EMBL" id="FZNN01000041">
    <property type="protein sequence ID" value="SNR86668.1"/>
    <property type="molecule type" value="Genomic_DNA"/>
</dbReference>
<dbReference type="InterPro" id="IPR007710">
    <property type="entry name" value="Nucleoside_deoxyribTrfase"/>
</dbReference>
<dbReference type="AlphaFoldDB" id="A0A238ZUT6"/>
<dbReference type="Pfam" id="PF05014">
    <property type="entry name" value="Nuc_deoxyrib_tr"/>
    <property type="match status" value="1"/>
</dbReference>
<dbReference type="OrthoDB" id="9795789at2"/>
<dbReference type="GO" id="GO:0016740">
    <property type="term" value="F:transferase activity"/>
    <property type="evidence" value="ECO:0007669"/>
    <property type="project" value="UniProtKB-KW"/>
</dbReference>
<evidence type="ECO:0000313" key="1">
    <source>
        <dbReference type="EMBL" id="SNR86668.1"/>
    </source>
</evidence>
<dbReference type="RefSeq" id="WP_089274041.1">
    <property type="nucleotide sequence ID" value="NZ_FZNN01000041.1"/>
</dbReference>
<accession>A0A238ZUT6</accession>
<reference evidence="1 2" key="1">
    <citation type="submission" date="2017-06" db="EMBL/GenBank/DDBJ databases">
        <authorList>
            <person name="Kim H.J."/>
            <person name="Triplett B.A."/>
        </authorList>
    </citation>
    <scope>NUCLEOTIDE SEQUENCE [LARGE SCALE GENOMIC DNA]</scope>
    <source>
        <strain evidence="1 2">DSM 29052</strain>
    </source>
</reference>
<keyword evidence="1" id="KW-0808">Transferase</keyword>